<feature type="binding site" evidence="12">
    <location>
        <position position="53"/>
    </location>
    <ligand>
        <name>[4Fe-4S] cluster</name>
        <dbReference type="ChEBI" id="CHEBI:49883"/>
    </ligand>
</feature>
<evidence type="ECO:0000256" key="4">
    <source>
        <dbReference type="ARBA" id="ARBA00022490"/>
    </source>
</evidence>
<comment type="cofactor">
    <cofactor evidence="12">
        <name>[4Fe-4S] cluster</name>
        <dbReference type="ChEBI" id="CHEBI:49883"/>
    </cofactor>
    <text evidence="12">Binds 1 [4Fe-4S] cluster per subunit. Following nitrosylation of the [4Fe-4S] cluster binds 1 [4Fe-8(NO)] cluster per subunit.</text>
</comment>
<evidence type="ECO:0000256" key="5">
    <source>
        <dbReference type="ARBA" id="ARBA00022723"/>
    </source>
</evidence>
<organism evidence="14 15">
    <name type="scientific">Allokutzneria oryzae</name>
    <dbReference type="NCBI Taxonomy" id="1378989"/>
    <lineage>
        <taxon>Bacteria</taxon>
        <taxon>Bacillati</taxon>
        <taxon>Actinomycetota</taxon>
        <taxon>Actinomycetes</taxon>
        <taxon>Pseudonocardiales</taxon>
        <taxon>Pseudonocardiaceae</taxon>
        <taxon>Allokutzneria</taxon>
    </lineage>
</organism>
<feature type="binding site" evidence="12">
    <location>
        <position position="62"/>
    </location>
    <ligand>
        <name>[4Fe-4S] cluster</name>
        <dbReference type="ChEBI" id="CHEBI:49883"/>
    </ligand>
</feature>
<evidence type="ECO:0000256" key="9">
    <source>
        <dbReference type="ARBA" id="ARBA00023125"/>
    </source>
</evidence>
<feature type="binding site" evidence="12">
    <location>
        <position position="23"/>
    </location>
    <ligand>
        <name>[4Fe-4S] cluster</name>
        <dbReference type="ChEBI" id="CHEBI:49883"/>
    </ligand>
</feature>
<feature type="binding site" evidence="12">
    <location>
        <position position="56"/>
    </location>
    <ligand>
        <name>[4Fe-4S] cluster</name>
        <dbReference type="ChEBI" id="CHEBI:49883"/>
    </ligand>
</feature>
<dbReference type="PROSITE" id="PS51674">
    <property type="entry name" value="4FE4S_WBL"/>
    <property type="match status" value="1"/>
</dbReference>
<keyword evidence="9 12" id="KW-0238">DNA-binding</keyword>
<dbReference type="Proteomes" id="UP001589693">
    <property type="component" value="Unassembled WGS sequence"/>
</dbReference>
<dbReference type="InterPro" id="IPR003482">
    <property type="entry name" value="Whib"/>
</dbReference>
<keyword evidence="15" id="KW-1185">Reference proteome</keyword>
<protein>
    <recommendedName>
        <fullName evidence="12">Transcriptional regulator WhiB</fullName>
    </recommendedName>
</protein>
<keyword evidence="11 12" id="KW-0804">Transcription</keyword>
<keyword evidence="3 12" id="KW-0004">4Fe-4S</keyword>
<accession>A0ABV6A302</accession>
<evidence type="ECO:0000256" key="10">
    <source>
        <dbReference type="ARBA" id="ARBA00023157"/>
    </source>
</evidence>
<comment type="caution">
    <text evidence="14">The sequence shown here is derived from an EMBL/GenBank/DDBJ whole genome shotgun (WGS) entry which is preliminary data.</text>
</comment>
<reference evidence="14 15" key="1">
    <citation type="submission" date="2024-09" db="EMBL/GenBank/DDBJ databases">
        <authorList>
            <person name="Sun Q."/>
            <person name="Mori K."/>
        </authorList>
    </citation>
    <scope>NUCLEOTIDE SEQUENCE [LARGE SCALE GENOMIC DNA]</scope>
    <source>
        <strain evidence="14 15">TBRC 7907</strain>
    </source>
</reference>
<keyword evidence="5 12" id="KW-0479">Metal-binding</keyword>
<evidence type="ECO:0000256" key="8">
    <source>
        <dbReference type="ARBA" id="ARBA00023015"/>
    </source>
</evidence>
<dbReference type="InterPro" id="IPR034768">
    <property type="entry name" value="4FE4S_WBL"/>
</dbReference>
<evidence type="ECO:0000256" key="11">
    <source>
        <dbReference type="ARBA" id="ARBA00023163"/>
    </source>
</evidence>
<dbReference type="PANTHER" id="PTHR38839:SF5">
    <property type="entry name" value="TRANSCRIPTIONAL REGULATOR WHID"/>
    <property type="match status" value="1"/>
</dbReference>
<comment type="PTM">
    <text evidence="12">Upon Fe-S cluster removal intramolecular disulfide bonds are formed.</text>
</comment>
<dbReference type="RefSeq" id="WP_377857896.1">
    <property type="nucleotide sequence ID" value="NZ_JBHLZU010000021.1"/>
</dbReference>
<sequence length="104" mass="12024">MAETSRLPAPVVEEWDWQRFGACRGRESAVFFHPDNERGLARRHRDDEAKKVCARCPVLTRCREHALAVEEPYGVWGGQDEDERRAEVLARKGRNRTKGRRHAA</sequence>
<dbReference type="Pfam" id="PF02467">
    <property type="entry name" value="Whib"/>
    <property type="match status" value="1"/>
</dbReference>
<name>A0ABV6A302_9PSEU</name>
<dbReference type="HAMAP" id="MF_01479">
    <property type="entry name" value="WhiB"/>
    <property type="match status" value="1"/>
</dbReference>
<comment type="similarity">
    <text evidence="2 12">Belongs to the WhiB family.</text>
</comment>
<evidence type="ECO:0000256" key="2">
    <source>
        <dbReference type="ARBA" id="ARBA00006597"/>
    </source>
</evidence>
<evidence type="ECO:0000256" key="1">
    <source>
        <dbReference type="ARBA" id="ARBA00004496"/>
    </source>
</evidence>
<evidence type="ECO:0000256" key="6">
    <source>
        <dbReference type="ARBA" id="ARBA00023004"/>
    </source>
</evidence>
<keyword evidence="7 12" id="KW-0411">Iron-sulfur</keyword>
<evidence type="ECO:0000256" key="12">
    <source>
        <dbReference type="HAMAP-Rule" id="MF_01479"/>
    </source>
</evidence>
<gene>
    <name evidence="12" type="primary">whiB</name>
    <name evidence="14" type="ORF">ACFFQA_26720</name>
</gene>
<comment type="function">
    <text evidence="12">Acts as a transcriptional regulator. Probably redox-responsive. The apo- but not holo-form probably binds DNA.</text>
</comment>
<evidence type="ECO:0000259" key="13">
    <source>
        <dbReference type="PROSITE" id="PS51674"/>
    </source>
</evidence>
<dbReference type="EMBL" id="JBHLZU010000021">
    <property type="protein sequence ID" value="MFB9907542.1"/>
    <property type="molecule type" value="Genomic_DNA"/>
</dbReference>
<evidence type="ECO:0000313" key="14">
    <source>
        <dbReference type="EMBL" id="MFB9907542.1"/>
    </source>
</evidence>
<keyword evidence="6 12" id="KW-0408">Iron</keyword>
<comment type="PTM">
    <text evidence="12">The Fe-S cluster can be nitrosylated by nitric oxide (NO).</text>
</comment>
<keyword evidence="4 12" id="KW-0963">Cytoplasm</keyword>
<comment type="subcellular location">
    <subcellularLocation>
        <location evidence="1 12">Cytoplasm</location>
    </subcellularLocation>
</comment>
<evidence type="ECO:0000256" key="3">
    <source>
        <dbReference type="ARBA" id="ARBA00022485"/>
    </source>
</evidence>
<evidence type="ECO:0000313" key="15">
    <source>
        <dbReference type="Proteomes" id="UP001589693"/>
    </source>
</evidence>
<proteinExistence type="inferred from homology"/>
<keyword evidence="10 12" id="KW-1015">Disulfide bond</keyword>
<feature type="domain" description="4Fe-4S Wbl-type" evidence="13">
    <location>
        <begin position="22"/>
        <end position="86"/>
    </location>
</feature>
<keyword evidence="8 12" id="KW-0805">Transcription regulation</keyword>
<dbReference type="PANTHER" id="PTHR38839">
    <property type="entry name" value="TRANSCRIPTIONAL REGULATOR WHID-RELATED"/>
    <property type="match status" value="1"/>
</dbReference>
<evidence type="ECO:0000256" key="7">
    <source>
        <dbReference type="ARBA" id="ARBA00023014"/>
    </source>
</evidence>